<evidence type="ECO:0000256" key="5">
    <source>
        <dbReference type="SAM" id="Phobius"/>
    </source>
</evidence>
<dbReference type="InterPro" id="IPR051784">
    <property type="entry name" value="Nod_factor_ABC_transporter"/>
</dbReference>
<evidence type="ECO:0000256" key="1">
    <source>
        <dbReference type="ARBA" id="ARBA00004141"/>
    </source>
</evidence>
<dbReference type="PANTHER" id="PTHR43229:SF2">
    <property type="entry name" value="NODULATION PROTEIN J"/>
    <property type="match status" value="1"/>
</dbReference>
<feature type="transmembrane region" description="Helical" evidence="5">
    <location>
        <begin position="48"/>
        <end position="69"/>
    </location>
</feature>
<dbReference type="GO" id="GO:0140359">
    <property type="term" value="F:ABC-type transporter activity"/>
    <property type="evidence" value="ECO:0007669"/>
    <property type="project" value="InterPro"/>
</dbReference>
<dbReference type="Proteomes" id="UP000620266">
    <property type="component" value="Unassembled WGS sequence"/>
</dbReference>
<dbReference type="RefSeq" id="WP_188394702.1">
    <property type="nucleotide sequence ID" value="NZ_BMCG01000001.1"/>
</dbReference>
<organism evidence="7 8">
    <name type="scientific">Oxalicibacterium flavum</name>
    <dbReference type="NCBI Taxonomy" id="179467"/>
    <lineage>
        <taxon>Bacteria</taxon>
        <taxon>Pseudomonadati</taxon>
        <taxon>Pseudomonadota</taxon>
        <taxon>Betaproteobacteria</taxon>
        <taxon>Burkholderiales</taxon>
        <taxon>Oxalobacteraceae</taxon>
        <taxon>Oxalicibacterium</taxon>
    </lineage>
</organism>
<dbReference type="EMBL" id="BMCG01000001">
    <property type="protein sequence ID" value="GGB99740.1"/>
    <property type="molecule type" value="Genomic_DNA"/>
</dbReference>
<comment type="caution">
    <text evidence="7">The sequence shown here is derived from an EMBL/GenBank/DDBJ whole genome shotgun (WGS) entry which is preliminary data.</text>
</comment>
<feature type="domain" description="ABC-2 type transporter transmembrane" evidence="6">
    <location>
        <begin position="5"/>
        <end position="208"/>
    </location>
</feature>
<dbReference type="GO" id="GO:0016020">
    <property type="term" value="C:membrane"/>
    <property type="evidence" value="ECO:0007669"/>
    <property type="project" value="UniProtKB-SubCell"/>
</dbReference>
<sequence length="256" mass="27715">MFRLVLVTLQTQFKLSVRDWGVLTPVLAMPLQVLPALAIFIASNRADLASYALTAALLFSIGQMCFAVSSEIVSNDRSHQRLELLVATPASYPVILASRAFVVSFLGLAGFFEAWLLAKLVFDISIEVHHPATLAFALLATAFAGAGTAVLTAALFSLARQTRTIQNAVYGPFYLMSGVLVPIAFLPAWLQVLSPLFFFYWSAEIVRLSFAAAEPVDAVFQVGMLILIGCVSAVLGAVTMNRMLDQLRQNGRLGLT</sequence>
<keyword evidence="4 5" id="KW-0472">Membrane</keyword>
<feature type="transmembrane region" description="Helical" evidence="5">
    <location>
        <begin position="90"/>
        <end position="112"/>
    </location>
</feature>
<protein>
    <recommendedName>
        <fullName evidence="6">ABC-2 type transporter transmembrane domain-containing protein</fullName>
    </recommendedName>
</protein>
<dbReference type="InterPro" id="IPR013525">
    <property type="entry name" value="ABC2_TM"/>
</dbReference>
<dbReference type="PANTHER" id="PTHR43229">
    <property type="entry name" value="NODULATION PROTEIN J"/>
    <property type="match status" value="1"/>
</dbReference>
<keyword evidence="8" id="KW-1185">Reference proteome</keyword>
<dbReference type="AlphaFoldDB" id="A0A8J2XWT0"/>
<feature type="transmembrane region" description="Helical" evidence="5">
    <location>
        <begin position="168"/>
        <end position="190"/>
    </location>
</feature>
<evidence type="ECO:0000256" key="2">
    <source>
        <dbReference type="ARBA" id="ARBA00022692"/>
    </source>
</evidence>
<feature type="transmembrane region" description="Helical" evidence="5">
    <location>
        <begin position="20"/>
        <end position="42"/>
    </location>
</feature>
<name>A0A8J2XWT0_9BURK</name>
<keyword evidence="3 5" id="KW-1133">Transmembrane helix</keyword>
<dbReference type="Pfam" id="PF01061">
    <property type="entry name" value="ABC2_membrane"/>
    <property type="match status" value="1"/>
</dbReference>
<keyword evidence="2 5" id="KW-0812">Transmembrane</keyword>
<gene>
    <name evidence="7" type="ORF">GCM10007205_06330</name>
</gene>
<reference evidence="7" key="1">
    <citation type="journal article" date="2014" name="Int. J. Syst. Evol. Microbiol.">
        <title>Complete genome sequence of Corynebacterium casei LMG S-19264T (=DSM 44701T), isolated from a smear-ripened cheese.</title>
        <authorList>
            <consortium name="US DOE Joint Genome Institute (JGI-PGF)"/>
            <person name="Walter F."/>
            <person name="Albersmeier A."/>
            <person name="Kalinowski J."/>
            <person name="Ruckert C."/>
        </authorList>
    </citation>
    <scope>NUCLEOTIDE SEQUENCE</scope>
    <source>
        <strain evidence="7">CCM 7086</strain>
    </source>
</reference>
<proteinExistence type="predicted"/>
<evidence type="ECO:0000259" key="6">
    <source>
        <dbReference type="Pfam" id="PF01061"/>
    </source>
</evidence>
<evidence type="ECO:0000256" key="4">
    <source>
        <dbReference type="ARBA" id="ARBA00023136"/>
    </source>
</evidence>
<evidence type="ECO:0000313" key="7">
    <source>
        <dbReference type="EMBL" id="GGB99740.1"/>
    </source>
</evidence>
<reference evidence="7" key="2">
    <citation type="submission" date="2020-09" db="EMBL/GenBank/DDBJ databases">
        <authorList>
            <person name="Sun Q."/>
            <person name="Sedlacek I."/>
        </authorList>
    </citation>
    <scope>NUCLEOTIDE SEQUENCE</scope>
    <source>
        <strain evidence="7">CCM 7086</strain>
    </source>
</reference>
<feature type="transmembrane region" description="Helical" evidence="5">
    <location>
        <begin position="218"/>
        <end position="238"/>
    </location>
</feature>
<evidence type="ECO:0000313" key="8">
    <source>
        <dbReference type="Proteomes" id="UP000620266"/>
    </source>
</evidence>
<evidence type="ECO:0000256" key="3">
    <source>
        <dbReference type="ARBA" id="ARBA00022989"/>
    </source>
</evidence>
<accession>A0A8J2XWT0</accession>
<comment type="subcellular location">
    <subcellularLocation>
        <location evidence="1">Membrane</location>
        <topology evidence="1">Multi-pass membrane protein</topology>
    </subcellularLocation>
</comment>
<feature type="transmembrane region" description="Helical" evidence="5">
    <location>
        <begin position="132"/>
        <end position="156"/>
    </location>
</feature>